<dbReference type="GO" id="GO:0055085">
    <property type="term" value="P:transmembrane transport"/>
    <property type="evidence" value="ECO:0007669"/>
    <property type="project" value="UniProtKB-ARBA"/>
</dbReference>
<keyword evidence="2" id="KW-0813">Transport</keyword>
<feature type="domain" description="ABC transporter" evidence="5">
    <location>
        <begin position="8"/>
        <end position="258"/>
    </location>
</feature>
<evidence type="ECO:0000256" key="3">
    <source>
        <dbReference type="ARBA" id="ARBA00022741"/>
    </source>
</evidence>
<dbReference type="InterPro" id="IPR050319">
    <property type="entry name" value="ABC_transp_ATP-bind"/>
</dbReference>
<evidence type="ECO:0000259" key="5">
    <source>
        <dbReference type="PROSITE" id="PS50893"/>
    </source>
</evidence>
<dbReference type="InterPro" id="IPR003439">
    <property type="entry name" value="ABC_transporter-like_ATP-bd"/>
</dbReference>
<dbReference type="InterPro" id="IPR017871">
    <property type="entry name" value="ABC_transporter-like_CS"/>
</dbReference>
<dbReference type="PROSITE" id="PS50893">
    <property type="entry name" value="ABC_TRANSPORTER_2"/>
    <property type="match status" value="1"/>
</dbReference>
<evidence type="ECO:0000313" key="7">
    <source>
        <dbReference type="Proteomes" id="UP000811545"/>
    </source>
</evidence>
<proteinExistence type="inferred from homology"/>
<dbReference type="Proteomes" id="UP000811545">
    <property type="component" value="Unassembled WGS sequence"/>
</dbReference>
<dbReference type="AlphaFoldDB" id="A0A9E2BHV5"/>
<dbReference type="PANTHER" id="PTHR43776:SF7">
    <property type="entry name" value="D,D-DIPEPTIDE TRANSPORT ATP-BINDING PROTEIN DDPF-RELATED"/>
    <property type="match status" value="1"/>
</dbReference>
<evidence type="ECO:0000313" key="6">
    <source>
        <dbReference type="EMBL" id="MBT9144861.1"/>
    </source>
</evidence>
<dbReference type="SUPFAM" id="SSF52540">
    <property type="entry name" value="P-loop containing nucleoside triphosphate hydrolases"/>
    <property type="match status" value="1"/>
</dbReference>
<dbReference type="GO" id="GO:0005524">
    <property type="term" value="F:ATP binding"/>
    <property type="evidence" value="ECO:0007669"/>
    <property type="project" value="UniProtKB-KW"/>
</dbReference>
<sequence length="324" mass="35875">MAKDEVLVEVKNLFKYFPISGGVFGRTVANVKAVDGVSFIIRKGEALGLVGESGSGKTTVGRTLLRLIEPTKGKITYDGVDITTISRAKLRPMRKHMQIIFQDPFGSLNPRMTVGEMLGEPMEIHGVAHGRDKDHRIQDLLELVGLRGEHARRYPHEFSGGQRQRVGIARALALNPAFIVADEPVSALDVSIQAQIINLLIDLQSRLNLTFLFIAHDLGVVKRMCDTVAVMYLGNIMEHAENTKLFGQPLHPYTQALLSAVPIPDPDIKRERIILRGDIPSPVNPPPGCKFHTRCQNFISGLCDVKIPELREVRPLHLVACHLV</sequence>
<dbReference type="PROSITE" id="PS00211">
    <property type="entry name" value="ABC_TRANSPORTER_1"/>
    <property type="match status" value="1"/>
</dbReference>
<dbReference type="NCBIfam" id="TIGR01727">
    <property type="entry name" value="oligo_HPY"/>
    <property type="match status" value="1"/>
</dbReference>
<keyword evidence="3" id="KW-0547">Nucleotide-binding</keyword>
<gene>
    <name evidence="6" type="primary">oppF</name>
    <name evidence="6" type="ORF">DDT42_00717</name>
</gene>
<dbReference type="SMART" id="SM00382">
    <property type="entry name" value="AAA"/>
    <property type="match status" value="1"/>
</dbReference>
<reference evidence="6 7" key="1">
    <citation type="journal article" date="2021" name="bioRxiv">
        <title>Unique metabolic strategies in Hadean analogues reveal hints for primordial physiology.</title>
        <authorList>
            <person name="Nobu M.K."/>
            <person name="Nakai R."/>
            <person name="Tamazawa S."/>
            <person name="Mori H."/>
            <person name="Toyoda A."/>
            <person name="Ijiri A."/>
            <person name="Suzuki S."/>
            <person name="Kurokawa K."/>
            <person name="Kamagata Y."/>
            <person name="Tamaki H."/>
        </authorList>
    </citation>
    <scope>NUCLEOTIDE SEQUENCE [LARGE SCALE GENOMIC DNA]</scope>
    <source>
        <strain evidence="6">BS525</strain>
    </source>
</reference>
<dbReference type="GO" id="GO:0015833">
    <property type="term" value="P:peptide transport"/>
    <property type="evidence" value="ECO:0007669"/>
    <property type="project" value="InterPro"/>
</dbReference>
<accession>A0A9E2BHV5</accession>
<comment type="similarity">
    <text evidence="1">Belongs to the ABC transporter superfamily.</text>
</comment>
<dbReference type="Gene3D" id="3.40.50.300">
    <property type="entry name" value="P-loop containing nucleotide triphosphate hydrolases"/>
    <property type="match status" value="1"/>
</dbReference>
<dbReference type="GO" id="GO:0016887">
    <property type="term" value="F:ATP hydrolysis activity"/>
    <property type="evidence" value="ECO:0007669"/>
    <property type="project" value="InterPro"/>
</dbReference>
<dbReference type="CDD" id="cd03257">
    <property type="entry name" value="ABC_NikE_OppD_transporters"/>
    <property type="match status" value="1"/>
</dbReference>
<evidence type="ECO:0000256" key="4">
    <source>
        <dbReference type="ARBA" id="ARBA00022840"/>
    </source>
</evidence>
<dbReference type="Pfam" id="PF08352">
    <property type="entry name" value="oligo_HPY"/>
    <property type="match status" value="1"/>
</dbReference>
<organism evidence="6 7">
    <name type="scientific">Psychracetigena formicireducens</name>
    <dbReference type="NCBI Taxonomy" id="2986056"/>
    <lineage>
        <taxon>Bacteria</taxon>
        <taxon>Bacillati</taxon>
        <taxon>Candidatus Lithacetigenota</taxon>
        <taxon>Candidatus Psychracetigena</taxon>
    </lineage>
</organism>
<name>A0A9E2BHV5_PSYF1</name>
<keyword evidence="4 6" id="KW-0067">ATP-binding</keyword>
<protein>
    <submittedName>
        <fullName evidence="6">Oligopeptide transport ATP-binding protein OppF</fullName>
    </submittedName>
</protein>
<dbReference type="InterPro" id="IPR003593">
    <property type="entry name" value="AAA+_ATPase"/>
</dbReference>
<evidence type="ECO:0000256" key="1">
    <source>
        <dbReference type="ARBA" id="ARBA00005417"/>
    </source>
</evidence>
<dbReference type="Pfam" id="PF00005">
    <property type="entry name" value="ABC_tran"/>
    <property type="match status" value="1"/>
</dbReference>
<dbReference type="PANTHER" id="PTHR43776">
    <property type="entry name" value="TRANSPORT ATP-BINDING PROTEIN"/>
    <property type="match status" value="1"/>
</dbReference>
<evidence type="ECO:0000256" key="2">
    <source>
        <dbReference type="ARBA" id="ARBA00022448"/>
    </source>
</evidence>
<dbReference type="InterPro" id="IPR027417">
    <property type="entry name" value="P-loop_NTPase"/>
</dbReference>
<dbReference type="InterPro" id="IPR013563">
    <property type="entry name" value="Oligopep_ABC_C"/>
</dbReference>
<dbReference type="FunFam" id="3.40.50.300:FF:000016">
    <property type="entry name" value="Oligopeptide ABC transporter ATP-binding component"/>
    <property type="match status" value="1"/>
</dbReference>
<dbReference type="EMBL" id="QLTW01000027">
    <property type="protein sequence ID" value="MBT9144861.1"/>
    <property type="molecule type" value="Genomic_DNA"/>
</dbReference>
<comment type="caution">
    <text evidence="6">The sequence shown here is derived from an EMBL/GenBank/DDBJ whole genome shotgun (WGS) entry which is preliminary data.</text>
</comment>